<proteinExistence type="predicted"/>
<keyword evidence="2" id="KW-1185">Reference proteome</keyword>
<comment type="caution">
    <text evidence="1">The sequence shown here is derived from an EMBL/GenBank/DDBJ whole genome shotgun (WGS) entry which is preliminary data.</text>
</comment>
<dbReference type="RefSeq" id="WP_258823786.1">
    <property type="nucleotide sequence ID" value="NZ_JANUHB010000004.1"/>
</dbReference>
<dbReference type="Proteomes" id="UP001206126">
    <property type="component" value="Unassembled WGS sequence"/>
</dbReference>
<protein>
    <submittedName>
        <fullName evidence="1">Uncharacterized protein</fullName>
    </submittedName>
</protein>
<sequence length="49" mass="5231">MQQVDWLGHFLQLITVTGRLEVRCAYGALHACASAGQTCSGLKVPGQQS</sequence>
<evidence type="ECO:0000313" key="2">
    <source>
        <dbReference type="Proteomes" id="UP001206126"/>
    </source>
</evidence>
<accession>A0ABT2DGT2</accession>
<name>A0ABT2DGT2_9BURK</name>
<dbReference type="EMBL" id="JANUHB010000004">
    <property type="protein sequence ID" value="MCS0809628.1"/>
    <property type="molecule type" value="Genomic_DNA"/>
</dbReference>
<reference evidence="1 2" key="1">
    <citation type="submission" date="2022-08" db="EMBL/GenBank/DDBJ databases">
        <title>Reclassification of Massilia species as members of the genera Telluria, Duganella, Pseudoduganella, Mokoshia gen. nov. and Zemynaea gen. nov. using orthogonal and non-orthogonal genome-based approaches.</title>
        <authorList>
            <person name="Bowman J.P."/>
        </authorList>
    </citation>
    <scope>NUCLEOTIDE SEQUENCE [LARGE SCALE GENOMIC DNA]</scope>
    <source>
        <strain evidence="1 2">JCM 31605</strain>
    </source>
</reference>
<evidence type="ECO:0000313" key="1">
    <source>
        <dbReference type="EMBL" id="MCS0809628.1"/>
    </source>
</evidence>
<organism evidence="1 2">
    <name type="scientific">Massilia agilis</name>
    <dbReference type="NCBI Taxonomy" id="1811226"/>
    <lineage>
        <taxon>Bacteria</taxon>
        <taxon>Pseudomonadati</taxon>
        <taxon>Pseudomonadota</taxon>
        <taxon>Betaproteobacteria</taxon>
        <taxon>Burkholderiales</taxon>
        <taxon>Oxalobacteraceae</taxon>
        <taxon>Telluria group</taxon>
        <taxon>Massilia</taxon>
    </lineage>
</organism>
<gene>
    <name evidence="1" type="ORF">NX774_17030</name>
</gene>